<keyword evidence="3" id="KW-1133">Transmembrane helix</keyword>
<evidence type="ECO:0000313" key="4">
    <source>
        <dbReference type="EMBL" id="OPJ56845.1"/>
    </source>
</evidence>
<keyword evidence="2 4" id="KW-0456">Lyase</keyword>
<dbReference type="EC" id="4.99.1.1" evidence="4"/>
<dbReference type="GO" id="GO:0046872">
    <property type="term" value="F:metal ion binding"/>
    <property type="evidence" value="ECO:0007669"/>
    <property type="project" value="UniProtKB-KW"/>
</dbReference>
<evidence type="ECO:0000313" key="5">
    <source>
        <dbReference type="Proteomes" id="UP000190140"/>
    </source>
</evidence>
<reference evidence="4 5" key="1">
    <citation type="submission" date="2017-03" db="EMBL/GenBank/DDBJ databases">
        <title>Genome sequence of Clostridium thermoalcaliphilum DSM 7309.</title>
        <authorList>
            <person name="Poehlein A."/>
            <person name="Daniel R."/>
        </authorList>
    </citation>
    <scope>NUCLEOTIDE SEQUENCE [LARGE SCALE GENOMIC DNA]</scope>
    <source>
        <strain evidence="4 5">DSM 7309</strain>
    </source>
</reference>
<proteinExistence type="predicted"/>
<comment type="caution">
    <text evidence="4">The sequence shown here is derived from an EMBL/GenBank/DDBJ whole genome shotgun (WGS) entry which is preliminary data.</text>
</comment>
<dbReference type="SUPFAM" id="SSF53800">
    <property type="entry name" value="Chelatase"/>
    <property type="match status" value="1"/>
</dbReference>
<accession>A0A1V4IB14</accession>
<feature type="transmembrane region" description="Helical" evidence="3">
    <location>
        <begin position="6"/>
        <end position="33"/>
    </location>
</feature>
<dbReference type="Proteomes" id="UP000190140">
    <property type="component" value="Unassembled WGS sequence"/>
</dbReference>
<evidence type="ECO:0000256" key="2">
    <source>
        <dbReference type="ARBA" id="ARBA00023239"/>
    </source>
</evidence>
<keyword evidence="3" id="KW-0812">Transmembrane</keyword>
<gene>
    <name evidence="4" type="primary">hemH</name>
    <name evidence="4" type="ORF">CLOTH_01270</name>
</gene>
<sequence length="367" mass="43606">MYKKILLGMSFFSILIFDGFLENMFIVIFTISIYKAFQNKDTQNLFKCFVISYIILNLVLVIFYKEKVDYSILEPYNPQDKKAVILVYQGEDRKYNLKERSREIYESDGVYSLFTSVYKLHRYKDMYEKLGSSEFKNRSYQFRKELSNKLGPNYTVLNSNLYTRPYLENIVADLVNKGYKEIIFCPMFLTEGREYKTFQKRVENMELIKYGVNIKVTGVFWDSEEIANVYKDNILAYLNKKNDNMGILLVGLKEQNDLNQDIIFREKIKNQLLNEKKDNIKIKLALLENHKRDIIKIGEELLEYGIDLLYLVIPTSMFETIQIRSLAEYVLRKLYVSDETKYYYIGPVNDNSILVEELYKKIKLIQN</sequence>
<dbReference type="Gene3D" id="3.40.50.1400">
    <property type="match status" value="1"/>
</dbReference>
<keyword evidence="3" id="KW-0472">Membrane</keyword>
<dbReference type="GO" id="GO:0016829">
    <property type="term" value="F:lyase activity"/>
    <property type="evidence" value="ECO:0007669"/>
    <property type="project" value="UniProtKB-KW"/>
</dbReference>
<feature type="transmembrane region" description="Helical" evidence="3">
    <location>
        <begin position="45"/>
        <end position="64"/>
    </location>
</feature>
<dbReference type="EMBL" id="MZGW01000001">
    <property type="protein sequence ID" value="OPJ56845.1"/>
    <property type="molecule type" value="Genomic_DNA"/>
</dbReference>
<evidence type="ECO:0000256" key="3">
    <source>
        <dbReference type="SAM" id="Phobius"/>
    </source>
</evidence>
<dbReference type="InterPro" id="IPR002762">
    <property type="entry name" value="CbiX-like"/>
</dbReference>
<keyword evidence="5" id="KW-1185">Reference proteome</keyword>
<dbReference type="Pfam" id="PF01903">
    <property type="entry name" value="CbiX"/>
    <property type="match status" value="1"/>
</dbReference>
<dbReference type="STRING" id="29349.CLOTH_01270"/>
<organism evidence="4 5">
    <name type="scientific">Alkalithermobacter paradoxus</name>
    <dbReference type="NCBI Taxonomy" id="29349"/>
    <lineage>
        <taxon>Bacteria</taxon>
        <taxon>Bacillati</taxon>
        <taxon>Bacillota</taxon>
        <taxon>Clostridia</taxon>
        <taxon>Peptostreptococcales</taxon>
        <taxon>Tepidibacteraceae</taxon>
        <taxon>Alkalithermobacter</taxon>
    </lineage>
</organism>
<keyword evidence="1" id="KW-0479">Metal-binding</keyword>
<evidence type="ECO:0000256" key="1">
    <source>
        <dbReference type="ARBA" id="ARBA00022723"/>
    </source>
</evidence>
<name>A0A1V4IB14_9FIRM</name>
<protein>
    <submittedName>
        <fullName evidence="4">Ferrochelatase</fullName>
        <ecNumber evidence="4">4.99.1.1</ecNumber>
    </submittedName>
</protein>
<dbReference type="AlphaFoldDB" id="A0A1V4IB14"/>